<gene>
    <name evidence="1" type="ORF">COLO4_13257</name>
</gene>
<evidence type="ECO:0000313" key="1">
    <source>
        <dbReference type="EMBL" id="OMO99469.1"/>
    </source>
</evidence>
<accession>A0A1R3JX75</accession>
<dbReference type="InterPro" id="IPR032675">
    <property type="entry name" value="LRR_dom_sf"/>
</dbReference>
<name>A0A1R3JX75_9ROSI</name>
<sequence>MVLSPPPPLDTEMFAKLAPNLRELEFLSFDRYYTWSWSYFDKLEALTCSASNLHILASGKSIGIHIHTLRLFGTINDYAAKLIGTSFPLLKHLEIPSCILSVNALPIILDGHKNLLTLDTRHCFLASDKKYLKALFYLDPDPTNPNPILLKALEWELEEEHVQGVKVHLQCKRRLCSK</sequence>
<organism evidence="1 2">
    <name type="scientific">Corchorus olitorius</name>
    <dbReference type="NCBI Taxonomy" id="93759"/>
    <lineage>
        <taxon>Eukaryota</taxon>
        <taxon>Viridiplantae</taxon>
        <taxon>Streptophyta</taxon>
        <taxon>Embryophyta</taxon>
        <taxon>Tracheophyta</taxon>
        <taxon>Spermatophyta</taxon>
        <taxon>Magnoliopsida</taxon>
        <taxon>eudicotyledons</taxon>
        <taxon>Gunneridae</taxon>
        <taxon>Pentapetalae</taxon>
        <taxon>rosids</taxon>
        <taxon>malvids</taxon>
        <taxon>Malvales</taxon>
        <taxon>Malvaceae</taxon>
        <taxon>Grewioideae</taxon>
        <taxon>Apeibeae</taxon>
        <taxon>Corchorus</taxon>
    </lineage>
</organism>
<dbReference type="Proteomes" id="UP000187203">
    <property type="component" value="Unassembled WGS sequence"/>
</dbReference>
<comment type="caution">
    <text evidence="1">The sequence shown here is derived from an EMBL/GenBank/DDBJ whole genome shotgun (WGS) entry which is preliminary data.</text>
</comment>
<dbReference type="OrthoDB" id="586794at2759"/>
<dbReference type="Gene3D" id="3.80.10.10">
    <property type="entry name" value="Ribonuclease Inhibitor"/>
    <property type="match status" value="1"/>
</dbReference>
<reference evidence="2" key="1">
    <citation type="submission" date="2013-09" db="EMBL/GenBank/DDBJ databases">
        <title>Corchorus olitorius genome sequencing.</title>
        <authorList>
            <person name="Alam M."/>
            <person name="Haque M.S."/>
            <person name="Islam M.S."/>
            <person name="Emdad E.M."/>
            <person name="Islam M.M."/>
            <person name="Ahmed B."/>
            <person name="Halim A."/>
            <person name="Hossen Q.M.M."/>
            <person name="Hossain M.Z."/>
            <person name="Ahmed R."/>
            <person name="Khan M.M."/>
            <person name="Islam R."/>
            <person name="Rashid M.M."/>
            <person name="Khan S.A."/>
            <person name="Rahman M.S."/>
            <person name="Alam M."/>
            <person name="Yahiya A.S."/>
            <person name="Khan M.S."/>
            <person name="Azam M.S."/>
            <person name="Haque T."/>
            <person name="Lashkar M.Z.H."/>
            <person name="Akhand A.I."/>
            <person name="Morshed G."/>
            <person name="Roy S."/>
            <person name="Uddin K.S."/>
            <person name="Rabeya T."/>
            <person name="Hossain A.S."/>
            <person name="Chowdhury A."/>
            <person name="Snigdha A.R."/>
            <person name="Mortoza M.S."/>
            <person name="Matin S.A."/>
            <person name="Hoque S.M.E."/>
            <person name="Islam M.K."/>
            <person name="Roy D.K."/>
            <person name="Haider R."/>
            <person name="Moosa M.M."/>
            <person name="Elias S.M."/>
            <person name="Hasan A.M."/>
            <person name="Jahan S."/>
            <person name="Shafiuddin M."/>
            <person name="Mahmood N."/>
            <person name="Shommy N.S."/>
        </authorList>
    </citation>
    <scope>NUCLEOTIDE SEQUENCE [LARGE SCALE GENOMIC DNA]</scope>
    <source>
        <strain evidence="2">cv. O-4</strain>
    </source>
</reference>
<keyword evidence="2" id="KW-1185">Reference proteome</keyword>
<proteinExistence type="predicted"/>
<evidence type="ECO:0000313" key="2">
    <source>
        <dbReference type="Proteomes" id="UP000187203"/>
    </source>
</evidence>
<protein>
    <submittedName>
        <fullName evidence="1">Uncharacterized protein</fullName>
    </submittedName>
</protein>
<dbReference type="SUPFAM" id="SSF52047">
    <property type="entry name" value="RNI-like"/>
    <property type="match status" value="1"/>
</dbReference>
<dbReference type="AlphaFoldDB" id="A0A1R3JX75"/>
<dbReference type="EMBL" id="AWUE01015133">
    <property type="protein sequence ID" value="OMO99469.1"/>
    <property type="molecule type" value="Genomic_DNA"/>
</dbReference>